<protein>
    <submittedName>
        <fullName evidence="2">Uncharacterized protein</fullName>
    </submittedName>
</protein>
<sequence length="223" mass="23650">MSDAGHPNMFPVAGESAVIAVDLNGNPNAAPEQATAAAAKADPWANPATRLQRASDSNDTTQTPAATGAKERRPTRADQVIELLTNNGPMTAAKLREALGINVGGGITPYIDSALKNGSIIRDGQLYMLPDAVRRTCADAELESRPSEPQAQASVAPRAPMSAPVESLRAAPLQRKPDFALATEEAMLTVWPDGRVTVRSDGVFIELTPHQLKPIRISIDTRI</sequence>
<organism evidence="2 3">
    <name type="scientific">Paraburkholderia caffeinitolerans</name>
    <dbReference type="NCBI Taxonomy" id="1723730"/>
    <lineage>
        <taxon>Bacteria</taxon>
        <taxon>Pseudomonadati</taxon>
        <taxon>Pseudomonadota</taxon>
        <taxon>Betaproteobacteria</taxon>
        <taxon>Burkholderiales</taxon>
        <taxon>Burkholderiaceae</taxon>
        <taxon>Paraburkholderia</taxon>
    </lineage>
</organism>
<dbReference type="AlphaFoldDB" id="A0A6J5FQ57"/>
<name>A0A6J5FQ57_9BURK</name>
<feature type="compositionally biased region" description="Low complexity" evidence="1">
    <location>
        <begin position="26"/>
        <end position="48"/>
    </location>
</feature>
<gene>
    <name evidence="2" type="ORF">LMG28688_01579</name>
</gene>
<feature type="region of interest" description="Disordered" evidence="1">
    <location>
        <begin position="139"/>
        <end position="163"/>
    </location>
</feature>
<evidence type="ECO:0000256" key="1">
    <source>
        <dbReference type="SAM" id="MobiDB-lite"/>
    </source>
</evidence>
<accession>A0A6J5FQ57</accession>
<dbReference type="RefSeq" id="WP_175194538.1">
    <property type="nucleotide sequence ID" value="NZ_CADIKL010000006.1"/>
</dbReference>
<evidence type="ECO:0000313" key="2">
    <source>
        <dbReference type="EMBL" id="CAB3783101.1"/>
    </source>
</evidence>
<reference evidence="2 3" key="1">
    <citation type="submission" date="2020-04" db="EMBL/GenBank/DDBJ databases">
        <authorList>
            <person name="De Canck E."/>
        </authorList>
    </citation>
    <scope>NUCLEOTIDE SEQUENCE [LARGE SCALE GENOMIC DNA]</scope>
    <source>
        <strain evidence="2 3">LMG 28688</strain>
    </source>
</reference>
<dbReference type="Proteomes" id="UP000494119">
    <property type="component" value="Unassembled WGS sequence"/>
</dbReference>
<feature type="region of interest" description="Disordered" evidence="1">
    <location>
        <begin position="24"/>
        <end position="77"/>
    </location>
</feature>
<feature type="compositionally biased region" description="Polar residues" evidence="1">
    <location>
        <begin position="52"/>
        <end position="65"/>
    </location>
</feature>
<dbReference type="EMBL" id="CADIKL010000006">
    <property type="protein sequence ID" value="CAB3783101.1"/>
    <property type="molecule type" value="Genomic_DNA"/>
</dbReference>
<evidence type="ECO:0000313" key="3">
    <source>
        <dbReference type="Proteomes" id="UP000494119"/>
    </source>
</evidence>
<keyword evidence="3" id="KW-1185">Reference proteome</keyword>
<proteinExistence type="predicted"/>